<keyword evidence="9" id="KW-0472">Membrane</keyword>
<dbReference type="InterPro" id="IPR043129">
    <property type="entry name" value="ATPase_NBD"/>
</dbReference>
<dbReference type="Pfam" id="PF05134">
    <property type="entry name" value="T2SSL"/>
    <property type="match status" value="1"/>
</dbReference>
<dbReference type="AlphaFoldDB" id="A0A222FN62"/>
<keyword evidence="6" id="KW-0812">Transmembrane</keyword>
<dbReference type="Pfam" id="PF12693">
    <property type="entry name" value="GspL_C"/>
    <property type="match status" value="1"/>
</dbReference>
<evidence type="ECO:0000256" key="6">
    <source>
        <dbReference type="ARBA" id="ARBA00022692"/>
    </source>
</evidence>
<name>A0A222FN62_9GAMM</name>
<dbReference type="PIRSF" id="PIRSF015761">
    <property type="entry name" value="Protein_L"/>
    <property type="match status" value="1"/>
</dbReference>
<proteinExistence type="inferred from homology"/>
<reference evidence="13 14" key="1">
    <citation type="submission" date="2017-07" db="EMBL/GenBank/DDBJ databases">
        <title>Annotated genome sequence of Bacterioplanes sanyensis isolated from Red Sea.</title>
        <authorList>
            <person name="Rehman Z.U."/>
        </authorList>
    </citation>
    <scope>NUCLEOTIDE SEQUENCE [LARGE SCALE GENOMIC DNA]</scope>
    <source>
        <strain evidence="13 14">NV9</strain>
    </source>
</reference>
<dbReference type="Proteomes" id="UP000202440">
    <property type="component" value="Chromosome"/>
</dbReference>
<keyword evidence="5" id="KW-0997">Cell inner membrane</keyword>
<dbReference type="Gene3D" id="3.30.420.380">
    <property type="match status" value="1"/>
</dbReference>
<comment type="subcellular location">
    <subcellularLocation>
        <location evidence="1">Cell inner membrane</location>
        <topology evidence="1">Single-pass membrane protein</topology>
    </subcellularLocation>
</comment>
<dbReference type="GO" id="GO:0015628">
    <property type="term" value="P:protein secretion by the type II secretion system"/>
    <property type="evidence" value="ECO:0007669"/>
    <property type="project" value="InterPro"/>
</dbReference>
<dbReference type="GO" id="GO:0005886">
    <property type="term" value="C:plasma membrane"/>
    <property type="evidence" value="ECO:0007669"/>
    <property type="project" value="UniProtKB-SubCell"/>
</dbReference>
<gene>
    <name evidence="13" type="ORF">CHH28_14520</name>
</gene>
<sequence length="403" mass="45101">MITARVEWQALSGQWFISPWQPEQGFAAAQPLTQWAAEQPDLSTVRLLLSAQNYSAHWIAMPGVSKRHLAKALPFALEEQLINDPESYLIVPGRAHDKRQCAYAVQQQQLDDLIEACQLHHLRISELIPETELFCEQHHLVRWHNGWLWGWPGHFEGWVSDMALNAVLEYQLDGQEGVSLTILADTMDQAQLLQTTLESGYGDALEQIERRIAATEALLRSQLDSKHTNLLAGLTGAVATTEKRPPAWWRPLAGLAASLLVITVATLMIENHQLAQREQLVRKEANDLYRSLFPGERIRSLERQFREKLRGGSDGGSSEGFVPLVHQVAQVYAQNGDNKALELQSLRFSERDHQLTLEVTAAELGQLQRFRQALEQAGLQAEVANASNDAKGVKGRLKVGARA</sequence>
<dbReference type="KEGG" id="bsan:CHH28_14520"/>
<evidence type="ECO:0000256" key="9">
    <source>
        <dbReference type="ARBA" id="ARBA00023136"/>
    </source>
</evidence>
<evidence type="ECO:0000256" key="8">
    <source>
        <dbReference type="ARBA" id="ARBA00022989"/>
    </source>
</evidence>
<accession>A0A222FN62</accession>
<evidence type="ECO:0000256" key="10">
    <source>
        <dbReference type="PIRNR" id="PIRNR015761"/>
    </source>
</evidence>
<organism evidence="13 14">
    <name type="scientific">Bacterioplanes sanyensis</name>
    <dbReference type="NCBI Taxonomy" id="1249553"/>
    <lineage>
        <taxon>Bacteria</taxon>
        <taxon>Pseudomonadati</taxon>
        <taxon>Pseudomonadota</taxon>
        <taxon>Gammaproteobacteria</taxon>
        <taxon>Oceanospirillales</taxon>
        <taxon>Oceanospirillaceae</taxon>
        <taxon>Bacterioplanes</taxon>
    </lineage>
</organism>
<dbReference type="OrthoDB" id="6117397at2"/>
<evidence type="ECO:0000259" key="11">
    <source>
        <dbReference type="Pfam" id="PF05134"/>
    </source>
</evidence>
<evidence type="ECO:0000313" key="14">
    <source>
        <dbReference type="Proteomes" id="UP000202440"/>
    </source>
</evidence>
<keyword evidence="7 10" id="KW-0653">Protein transport</keyword>
<protein>
    <recommendedName>
        <fullName evidence="10">Type II secretion system protein L</fullName>
        <shortName evidence="10">T2SS protein L</shortName>
    </recommendedName>
</protein>
<dbReference type="SUPFAM" id="SSF53067">
    <property type="entry name" value="Actin-like ATPase domain"/>
    <property type="match status" value="1"/>
</dbReference>
<dbReference type="InterPro" id="IPR007812">
    <property type="entry name" value="T2SS_protein-GspL"/>
</dbReference>
<comment type="function">
    <text evidence="10">Inner membrane component of the type II secretion system required for the energy-dependent secretion of extracellular factors such as proteases and toxins from the periplasm.</text>
</comment>
<evidence type="ECO:0000256" key="3">
    <source>
        <dbReference type="ARBA" id="ARBA00022448"/>
    </source>
</evidence>
<keyword evidence="4" id="KW-1003">Cell membrane</keyword>
<evidence type="ECO:0000256" key="5">
    <source>
        <dbReference type="ARBA" id="ARBA00022519"/>
    </source>
</evidence>
<keyword evidence="14" id="KW-1185">Reference proteome</keyword>
<keyword evidence="3 10" id="KW-0813">Transport</keyword>
<dbReference type="RefSeq" id="WP_094060985.1">
    <property type="nucleotide sequence ID" value="NZ_CP022530.1"/>
</dbReference>
<evidence type="ECO:0000313" key="13">
    <source>
        <dbReference type="EMBL" id="ASP39811.1"/>
    </source>
</evidence>
<dbReference type="InterPro" id="IPR025691">
    <property type="entry name" value="GspL_pp_dom"/>
</dbReference>
<dbReference type="NCBIfam" id="TIGR01709">
    <property type="entry name" value="typeII_sec_gspL"/>
    <property type="match status" value="1"/>
</dbReference>
<dbReference type="EMBL" id="CP022530">
    <property type="protein sequence ID" value="ASP39811.1"/>
    <property type="molecule type" value="Genomic_DNA"/>
</dbReference>
<dbReference type="GO" id="GO:0015627">
    <property type="term" value="C:type II protein secretion system complex"/>
    <property type="evidence" value="ECO:0007669"/>
    <property type="project" value="InterPro"/>
</dbReference>
<dbReference type="InterPro" id="IPR024230">
    <property type="entry name" value="GspL_cyto_dom"/>
</dbReference>
<dbReference type="GO" id="GO:0009276">
    <property type="term" value="C:Gram-negative-bacterium-type cell wall"/>
    <property type="evidence" value="ECO:0007669"/>
    <property type="project" value="InterPro"/>
</dbReference>
<evidence type="ECO:0000256" key="2">
    <source>
        <dbReference type="ARBA" id="ARBA00005318"/>
    </source>
</evidence>
<evidence type="ECO:0000256" key="4">
    <source>
        <dbReference type="ARBA" id="ARBA00022475"/>
    </source>
</evidence>
<evidence type="ECO:0000256" key="7">
    <source>
        <dbReference type="ARBA" id="ARBA00022927"/>
    </source>
</evidence>
<keyword evidence="8" id="KW-1133">Transmembrane helix</keyword>
<feature type="domain" description="GspL periplasmic" evidence="12">
    <location>
        <begin position="247"/>
        <end position="400"/>
    </location>
</feature>
<evidence type="ECO:0000256" key="1">
    <source>
        <dbReference type="ARBA" id="ARBA00004377"/>
    </source>
</evidence>
<feature type="domain" description="GspL cytoplasmic actin-ATPase-like" evidence="11">
    <location>
        <begin position="33"/>
        <end position="156"/>
    </location>
</feature>
<evidence type="ECO:0000259" key="12">
    <source>
        <dbReference type="Pfam" id="PF12693"/>
    </source>
</evidence>
<comment type="similarity">
    <text evidence="2 10">Belongs to the GSP L family.</text>
</comment>
<dbReference type="Gene3D" id="3.30.1360.100">
    <property type="entry name" value="General secretion pathway protein M, EpsM"/>
    <property type="match status" value="1"/>
</dbReference>